<dbReference type="Gene3D" id="3.10.180.10">
    <property type="entry name" value="2,3-Dihydroxybiphenyl 1,2-Dioxygenase, domain 1"/>
    <property type="match status" value="1"/>
</dbReference>
<evidence type="ECO:0000259" key="1">
    <source>
        <dbReference type="Pfam" id="PF13468"/>
    </source>
</evidence>
<dbReference type="AlphaFoldDB" id="A0A480ANZ9"/>
<organism evidence="2 3">
    <name type="scientific">Pseudaquabacterium pictum</name>
    <dbReference type="NCBI Taxonomy" id="2315236"/>
    <lineage>
        <taxon>Bacteria</taxon>
        <taxon>Pseudomonadati</taxon>
        <taxon>Pseudomonadota</taxon>
        <taxon>Betaproteobacteria</taxon>
        <taxon>Burkholderiales</taxon>
        <taxon>Sphaerotilaceae</taxon>
        <taxon>Pseudaquabacterium</taxon>
    </lineage>
</organism>
<accession>A0A480ANZ9</accession>
<name>A0A480ANZ9_9BURK</name>
<dbReference type="Pfam" id="PF13468">
    <property type="entry name" value="Glyoxalase_3"/>
    <property type="match status" value="1"/>
</dbReference>
<dbReference type="RefSeq" id="WP_137731560.1">
    <property type="nucleotide sequence ID" value="NZ_BJCL01000002.1"/>
</dbReference>
<dbReference type="OrthoDB" id="9111355at2"/>
<reference evidence="3" key="1">
    <citation type="submission" date="2019-03" db="EMBL/GenBank/DDBJ databases">
        <title>Aquabacterium pictum sp.nov., the first bacteriochlorophyll a-containing freshwater bacterium in the genus Aquabacterium of the class Betaproteobacteria.</title>
        <authorList>
            <person name="Hirose S."/>
            <person name="Tank M."/>
            <person name="Hara E."/>
            <person name="Tamaki H."/>
            <person name="Takaichi S."/>
            <person name="Haruta S."/>
            <person name="Hanada S."/>
        </authorList>
    </citation>
    <scope>NUCLEOTIDE SEQUENCE [LARGE SCALE GENOMIC DNA]</scope>
    <source>
        <strain evidence="3">W35</strain>
    </source>
</reference>
<dbReference type="InterPro" id="IPR029068">
    <property type="entry name" value="Glyas_Bleomycin-R_OHBP_Dase"/>
</dbReference>
<dbReference type="Proteomes" id="UP000301751">
    <property type="component" value="Unassembled WGS sequence"/>
</dbReference>
<comment type="caution">
    <text evidence="2">The sequence shown here is derived from an EMBL/GenBank/DDBJ whole genome shotgun (WGS) entry which is preliminary data.</text>
</comment>
<evidence type="ECO:0000313" key="2">
    <source>
        <dbReference type="EMBL" id="GCL61792.1"/>
    </source>
</evidence>
<dbReference type="SUPFAM" id="SSF54593">
    <property type="entry name" value="Glyoxalase/Bleomycin resistance protein/Dihydroxybiphenyl dioxygenase"/>
    <property type="match status" value="2"/>
</dbReference>
<dbReference type="EMBL" id="BJCL01000002">
    <property type="protein sequence ID" value="GCL61792.1"/>
    <property type="molecule type" value="Genomic_DNA"/>
</dbReference>
<dbReference type="PANTHER" id="PTHR40265:SF1">
    <property type="entry name" value="GLYOXALASE-LIKE DOMAIN-CONTAINING PROTEIN"/>
    <property type="match status" value="1"/>
</dbReference>
<sequence length="263" mass="26810">MALPLDHLVILVPDLDTAIADYRAQGFTVQPGGTHADGGTHNALVVFDDGAYLELIAFLRPHPGHRWAGHAARGHSGFVDFALLPSSVGAVVAEAAGRGLAYTGPHDGGRLRPDGERLVWQMGLPPSAELPFLCGDVTPRHLRVPEGAIRQHANGATGVACVTVAVTDMEASLARYSALLGQPGERLPLTGLGLQQARLQLGPTALLLVAPGAGAHGPAAQALHSALGGRSAGVVGIALRGPGSASLSLTRCHGAPIEIVTGG</sequence>
<evidence type="ECO:0000313" key="3">
    <source>
        <dbReference type="Proteomes" id="UP000301751"/>
    </source>
</evidence>
<dbReference type="PANTHER" id="PTHR40265">
    <property type="entry name" value="BLL2707 PROTEIN"/>
    <property type="match status" value="1"/>
</dbReference>
<proteinExistence type="predicted"/>
<dbReference type="InterPro" id="IPR025870">
    <property type="entry name" value="Glyoxalase-like_dom"/>
</dbReference>
<keyword evidence="3" id="KW-1185">Reference proteome</keyword>
<protein>
    <recommendedName>
        <fullName evidence="1">Glyoxalase-like domain-containing protein</fullName>
    </recommendedName>
</protein>
<gene>
    <name evidence="2" type="ORF">AQPW35_08730</name>
</gene>
<feature type="domain" description="Glyoxalase-like" evidence="1">
    <location>
        <begin position="5"/>
        <end position="180"/>
    </location>
</feature>